<evidence type="ECO:0008006" key="5">
    <source>
        <dbReference type="Google" id="ProtNLM"/>
    </source>
</evidence>
<dbReference type="EMBL" id="JAACJN010000051">
    <property type="protein sequence ID" value="KAF5382410.1"/>
    <property type="molecule type" value="Genomic_DNA"/>
</dbReference>
<protein>
    <recommendedName>
        <fullName evidence="5">Methyltransferase domain-containing protein</fullName>
    </recommendedName>
</protein>
<evidence type="ECO:0000256" key="2">
    <source>
        <dbReference type="ARBA" id="ARBA00022691"/>
    </source>
</evidence>
<dbReference type="GO" id="GO:0016740">
    <property type="term" value="F:transferase activity"/>
    <property type="evidence" value="ECO:0007669"/>
    <property type="project" value="UniProtKB-KW"/>
</dbReference>
<keyword evidence="2" id="KW-0949">S-adenosyl-L-methionine</keyword>
<evidence type="ECO:0000313" key="4">
    <source>
        <dbReference type="Proteomes" id="UP000518752"/>
    </source>
</evidence>
<evidence type="ECO:0000313" key="3">
    <source>
        <dbReference type="EMBL" id="KAF5382410.1"/>
    </source>
</evidence>
<reference evidence="3 4" key="1">
    <citation type="journal article" date="2020" name="ISME J.">
        <title>Uncovering the hidden diversity of litter-decomposition mechanisms in mushroom-forming fungi.</title>
        <authorList>
            <person name="Floudas D."/>
            <person name="Bentzer J."/>
            <person name="Ahren D."/>
            <person name="Johansson T."/>
            <person name="Persson P."/>
            <person name="Tunlid A."/>
        </authorList>
    </citation>
    <scope>NUCLEOTIDE SEQUENCE [LARGE SCALE GENOMIC DNA]</scope>
    <source>
        <strain evidence="3 4">CBS 406.79</strain>
    </source>
</reference>
<dbReference type="PANTHER" id="PTHR35897:SF1">
    <property type="entry name" value="METHYLTRANSFERASE AUSD"/>
    <property type="match status" value="1"/>
</dbReference>
<dbReference type="Proteomes" id="UP000518752">
    <property type="component" value="Unassembled WGS sequence"/>
</dbReference>
<sequence length="330" mass="37557">MYTSLYVRGWHLMLSTLVHPTHKVGARSSTMTESVEAWILPLNDKYYQPDSDEEQFLKEEIGILDSEELKKHIIAVQTKAFAIYPYPCIRIFEFTRLRLGRHPAYKQLLKLGEERKDGILIDLGTCFGNDIRKAVQDGYPVKNTLATDLRKGLWDLGHEMFRSSPETFQTNFIEGDVFNTQFLECLPLFTLKSPPSISPPSLDTVKTLNALHGHVSAFYTGAFFHLFDEQQQAHIARALAGLLSPIPGSMILGVHGGSSSKGYWCPTASTYKMFCHSPESWKELWRDIFEGENVEVQAELRQGAGGADFFDTFPGNHNPYHYMEWSVRRL</sequence>
<proteinExistence type="predicted"/>
<dbReference type="OrthoDB" id="2094832at2759"/>
<dbReference type="InterPro" id="IPR051654">
    <property type="entry name" value="Meroterpenoid_MTases"/>
</dbReference>
<keyword evidence="1" id="KW-0808">Transferase</keyword>
<dbReference type="PANTHER" id="PTHR35897">
    <property type="entry name" value="METHYLTRANSFERASE AUSD"/>
    <property type="match status" value="1"/>
</dbReference>
<gene>
    <name evidence="3" type="ORF">D9757_009777</name>
</gene>
<accession>A0A8H5HG73</accession>
<comment type="caution">
    <text evidence="3">The sequence shown here is derived from an EMBL/GenBank/DDBJ whole genome shotgun (WGS) entry which is preliminary data.</text>
</comment>
<organism evidence="3 4">
    <name type="scientific">Collybiopsis confluens</name>
    <dbReference type="NCBI Taxonomy" id="2823264"/>
    <lineage>
        <taxon>Eukaryota</taxon>
        <taxon>Fungi</taxon>
        <taxon>Dikarya</taxon>
        <taxon>Basidiomycota</taxon>
        <taxon>Agaricomycotina</taxon>
        <taxon>Agaricomycetes</taxon>
        <taxon>Agaricomycetidae</taxon>
        <taxon>Agaricales</taxon>
        <taxon>Marasmiineae</taxon>
        <taxon>Omphalotaceae</taxon>
        <taxon>Collybiopsis</taxon>
    </lineage>
</organism>
<name>A0A8H5HG73_9AGAR</name>
<dbReference type="AlphaFoldDB" id="A0A8H5HG73"/>
<evidence type="ECO:0000256" key="1">
    <source>
        <dbReference type="ARBA" id="ARBA00022679"/>
    </source>
</evidence>
<keyword evidence="4" id="KW-1185">Reference proteome</keyword>